<dbReference type="AlphaFoldDB" id="A0A451AJE2"/>
<dbReference type="SUPFAM" id="SSF143100">
    <property type="entry name" value="TTHA1013/TTHA0281-like"/>
    <property type="match status" value="1"/>
</dbReference>
<name>A0A451AJE2_9GAMM</name>
<sequence length="71" mass="7831">MHNEFTAIIEKDQDWYIAYCAEVPGANGQGKTKQECLRNLGEAIGLILEDRRQDALRDLPGEAISTLVAIG</sequence>
<dbReference type="Gene3D" id="3.30.160.250">
    <property type="match status" value="1"/>
</dbReference>
<evidence type="ECO:0000313" key="1">
    <source>
        <dbReference type="EMBL" id="VFK66130.1"/>
    </source>
</evidence>
<reference evidence="1" key="1">
    <citation type="submission" date="2019-02" db="EMBL/GenBank/DDBJ databases">
        <authorList>
            <person name="Gruber-Vodicka R. H."/>
            <person name="Seah K. B. B."/>
        </authorList>
    </citation>
    <scope>NUCLEOTIDE SEQUENCE</scope>
    <source>
        <strain evidence="2">BECK_BY19</strain>
        <strain evidence="1">BECK_BY8</strain>
    </source>
</reference>
<accession>A0A451AJE2</accession>
<evidence type="ECO:0000313" key="2">
    <source>
        <dbReference type="EMBL" id="VFK71762.1"/>
    </source>
</evidence>
<dbReference type="EMBL" id="CAADGD010000081">
    <property type="protein sequence ID" value="VFK71762.1"/>
    <property type="molecule type" value="Genomic_DNA"/>
</dbReference>
<dbReference type="EMBL" id="CAADFZ010000080">
    <property type="protein sequence ID" value="VFK66130.1"/>
    <property type="molecule type" value="Genomic_DNA"/>
</dbReference>
<gene>
    <name evidence="1" type="ORF">BECKUNK1418G_GA0071005_108016</name>
    <name evidence="2" type="ORF">BECKUNK1418H_GA0071006_108116</name>
</gene>
<protein>
    <submittedName>
        <fullName evidence="1">Predicted nuclease of the RNAse H fold, HicB family</fullName>
    </submittedName>
</protein>
<proteinExistence type="predicted"/>
<dbReference type="InterPro" id="IPR035069">
    <property type="entry name" value="TTHA1013/TTHA0281-like"/>
</dbReference>
<dbReference type="PANTHER" id="PTHR34504:SF4">
    <property type="entry name" value="ANTITOXIN HICB"/>
    <property type="match status" value="1"/>
</dbReference>
<dbReference type="InterPro" id="IPR051404">
    <property type="entry name" value="TA_system_antitoxin"/>
</dbReference>
<organism evidence="1">
    <name type="scientific">Candidatus Kentrum sp. UNK</name>
    <dbReference type="NCBI Taxonomy" id="2126344"/>
    <lineage>
        <taxon>Bacteria</taxon>
        <taxon>Pseudomonadati</taxon>
        <taxon>Pseudomonadota</taxon>
        <taxon>Gammaproteobacteria</taxon>
        <taxon>Candidatus Kentrum</taxon>
    </lineage>
</organism>
<dbReference type="PANTHER" id="PTHR34504">
    <property type="entry name" value="ANTITOXIN HICB"/>
    <property type="match status" value="1"/>
</dbReference>